<protein>
    <submittedName>
        <fullName evidence="8">RING-type domain-containing protein</fullName>
    </submittedName>
</protein>
<organism evidence="8">
    <name type="scientific">Thelazia callipaeda</name>
    <name type="common">Oriental eyeworm</name>
    <name type="synonym">Parasitic nematode</name>
    <dbReference type="NCBI Taxonomy" id="103827"/>
    <lineage>
        <taxon>Eukaryota</taxon>
        <taxon>Metazoa</taxon>
        <taxon>Ecdysozoa</taxon>
        <taxon>Nematoda</taxon>
        <taxon>Chromadorea</taxon>
        <taxon>Rhabditida</taxon>
        <taxon>Spirurina</taxon>
        <taxon>Spiruromorpha</taxon>
        <taxon>Thelazioidea</taxon>
        <taxon>Thelaziidae</taxon>
        <taxon>Thelazia</taxon>
    </lineage>
</organism>
<dbReference type="InterPro" id="IPR016135">
    <property type="entry name" value="UBQ-conjugating_enzyme/RWD"/>
</dbReference>
<keyword evidence="1 3" id="KW-0863">Zinc-finger</keyword>
<dbReference type="PANTHER" id="PTHR13198">
    <property type="entry name" value="RING FINGER PROTEIN 25"/>
    <property type="match status" value="1"/>
</dbReference>
<dbReference type="Pfam" id="PF05773">
    <property type="entry name" value="RWD"/>
    <property type="match status" value="1"/>
</dbReference>
<proteinExistence type="predicted"/>
<evidence type="ECO:0000259" key="5">
    <source>
        <dbReference type="PROSITE" id="PS50908"/>
    </source>
</evidence>
<dbReference type="Gene3D" id="3.30.40.10">
    <property type="entry name" value="Zinc/RING finger domain, C3HC4 (zinc finger)"/>
    <property type="match status" value="1"/>
</dbReference>
<dbReference type="GO" id="GO:0016567">
    <property type="term" value="P:protein ubiquitination"/>
    <property type="evidence" value="ECO:0007669"/>
    <property type="project" value="TreeGrafter"/>
</dbReference>
<keyword evidence="2" id="KW-0862">Zinc</keyword>
<dbReference type="InterPro" id="IPR013083">
    <property type="entry name" value="Znf_RING/FYVE/PHD"/>
</dbReference>
<evidence type="ECO:0000313" key="8">
    <source>
        <dbReference type="WBParaSite" id="TCLT_0000890801-mRNA-1"/>
    </source>
</evidence>
<dbReference type="GO" id="GO:0005634">
    <property type="term" value="C:nucleus"/>
    <property type="evidence" value="ECO:0007669"/>
    <property type="project" value="TreeGrafter"/>
</dbReference>
<feature type="domain" description="RWD" evidence="5">
    <location>
        <begin position="4"/>
        <end position="113"/>
    </location>
</feature>
<name>A0A0N5D772_THECL</name>
<evidence type="ECO:0000313" key="6">
    <source>
        <dbReference type="EMBL" id="VDN06485.1"/>
    </source>
</evidence>
<dbReference type="SUPFAM" id="SSF54495">
    <property type="entry name" value="UBC-like"/>
    <property type="match status" value="1"/>
</dbReference>
<keyword evidence="7" id="KW-1185">Reference proteome</keyword>
<dbReference type="SMART" id="SM00591">
    <property type="entry name" value="RWD"/>
    <property type="match status" value="1"/>
</dbReference>
<dbReference type="GO" id="GO:0061630">
    <property type="term" value="F:ubiquitin protein ligase activity"/>
    <property type="evidence" value="ECO:0007669"/>
    <property type="project" value="InterPro"/>
</dbReference>
<evidence type="ECO:0000259" key="4">
    <source>
        <dbReference type="PROSITE" id="PS50089"/>
    </source>
</evidence>
<sequence length="276" mass="32258">MADEEIEILQSIYGTDLVVGRNTGQNWSDIVLSMKIVPILSKSKCVTSVRTVIELSEQYPKVPPKVYLREPRGFDENNLNILERKVEQHIEKNSEMHILYDIFQMVKDFLLDEQNVPCSFCPICLNKFKDGTTIICTPQCSHYIHSHCFARYVDHWRGQVAAELNQWPLDMRSKVDQVLKCPVCREPIDQNELSEIKKVPINLNNDDDDEFNFNWEEWKKKLKELQVLLDHQKAKGGLIDPEEERKRFLIGVESVSSHHVQFSLKPYRVTLLNIYL</sequence>
<dbReference type="STRING" id="103827.A0A0N5D772"/>
<reference evidence="6 7" key="2">
    <citation type="submission" date="2018-11" db="EMBL/GenBank/DDBJ databases">
        <authorList>
            <consortium name="Pathogen Informatics"/>
        </authorList>
    </citation>
    <scope>NUCLEOTIDE SEQUENCE [LARGE SCALE GENOMIC DNA]</scope>
</reference>
<dbReference type="SUPFAM" id="SSF57850">
    <property type="entry name" value="RING/U-box"/>
    <property type="match status" value="1"/>
</dbReference>
<dbReference type="Gene3D" id="3.10.110.10">
    <property type="entry name" value="Ubiquitin Conjugating Enzyme"/>
    <property type="match status" value="1"/>
</dbReference>
<dbReference type="CDD" id="cd23823">
    <property type="entry name" value="RWD_GCN2"/>
    <property type="match status" value="1"/>
</dbReference>
<evidence type="ECO:0000256" key="2">
    <source>
        <dbReference type="ARBA" id="ARBA00022833"/>
    </source>
</evidence>
<feature type="domain" description="RING-type" evidence="4">
    <location>
        <begin position="121"/>
        <end position="185"/>
    </location>
</feature>
<accession>A0A0N5D772</accession>
<dbReference type="Proteomes" id="UP000276776">
    <property type="component" value="Unassembled WGS sequence"/>
</dbReference>
<keyword evidence="1 3" id="KW-0479">Metal-binding</keyword>
<dbReference type="GO" id="GO:0008270">
    <property type="term" value="F:zinc ion binding"/>
    <property type="evidence" value="ECO:0007669"/>
    <property type="project" value="UniProtKB-KW"/>
</dbReference>
<dbReference type="AlphaFoldDB" id="A0A0N5D772"/>
<dbReference type="OrthoDB" id="432311at2759"/>
<evidence type="ECO:0000256" key="1">
    <source>
        <dbReference type="ARBA" id="ARBA00022771"/>
    </source>
</evidence>
<dbReference type="EMBL" id="UYYF01004698">
    <property type="protein sequence ID" value="VDN06485.1"/>
    <property type="molecule type" value="Genomic_DNA"/>
</dbReference>
<dbReference type="InterPro" id="IPR039133">
    <property type="entry name" value="RNF25"/>
</dbReference>
<evidence type="ECO:0000313" key="7">
    <source>
        <dbReference type="Proteomes" id="UP000276776"/>
    </source>
</evidence>
<dbReference type="PROSITE" id="PS50908">
    <property type="entry name" value="RWD"/>
    <property type="match status" value="1"/>
</dbReference>
<dbReference type="OMA" id="LYDIFQM"/>
<reference evidence="8" key="1">
    <citation type="submission" date="2017-02" db="UniProtKB">
        <authorList>
            <consortium name="WormBaseParasite"/>
        </authorList>
    </citation>
    <scope>IDENTIFICATION</scope>
</reference>
<dbReference type="WBParaSite" id="TCLT_0000890801-mRNA-1">
    <property type="protein sequence ID" value="TCLT_0000890801-mRNA-1"/>
    <property type="gene ID" value="TCLT_0000890801"/>
</dbReference>
<evidence type="ECO:0000256" key="3">
    <source>
        <dbReference type="PROSITE-ProRule" id="PRU00175"/>
    </source>
</evidence>
<dbReference type="PANTHER" id="PTHR13198:SF4">
    <property type="entry name" value="E3 UBIQUITIN-PROTEIN LIGASE RNF25"/>
    <property type="match status" value="1"/>
</dbReference>
<dbReference type="InterPro" id="IPR006575">
    <property type="entry name" value="RWD_dom"/>
</dbReference>
<dbReference type="PROSITE" id="PS50089">
    <property type="entry name" value="ZF_RING_2"/>
    <property type="match status" value="1"/>
</dbReference>
<dbReference type="InterPro" id="IPR001841">
    <property type="entry name" value="Znf_RING"/>
</dbReference>
<dbReference type="SMART" id="SM00184">
    <property type="entry name" value="RING"/>
    <property type="match status" value="1"/>
</dbReference>
<gene>
    <name evidence="6" type="ORF">TCLT_LOCUS8897</name>
</gene>